<gene>
    <name evidence="1" type="ORF">E4U42_001859</name>
</gene>
<name>A0A8K0NL44_9HYPO</name>
<organism evidence="1 2">
    <name type="scientific">Claviceps africana</name>
    <dbReference type="NCBI Taxonomy" id="83212"/>
    <lineage>
        <taxon>Eukaryota</taxon>
        <taxon>Fungi</taxon>
        <taxon>Dikarya</taxon>
        <taxon>Ascomycota</taxon>
        <taxon>Pezizomycotina</taxon>
        <taxon>Sordariomycetes</taxon>
        <taxon>Hypocreomycetidae</taxon>
        <taxon>Hypocreales</taxon>
        <taxon>Clavicipitaceae</taxon>
        <taxon>Claviceps</taxon>
    </lineage>
</organism>
<dbReference type="PANTHER" id="PTHR11012:SF30">
    <property type="entry name" value="PROTEIN KINASE-LIKE DOMAIN-CONTAINING"/>
    <property type="match status" value="1"/>
</dbReference>
<dbReference type="SUPFAM" id="SSF56112">
    <property type="entry name" value="Protein kinase-like (PK-like)"/>
    <property type="match status" value="1"/>
</dbReference>
<protein>
    <recommendedName>
        <fullName evidence="3">Aminoglycoside phosphotransferase domain-containing protein</fullName>
    </recommendedName>
</protein>
<dbReference type="Pfam" id="PF02958">
    <property type="entry name" value="EcKL"/>
    <property type="match status" value="1"/>
</dbReference>
<evidence type="ECO:0000313" key="1">
    <source>
        <dbReference type="EMBL" id="KAG5930344.1"/>
    </source>
</evidence>
<sequence>MSDAARDNPKAIAKEMLAWIDLELISCIELQNLWAGYGHVCAIRARRFGESRGTDPRLDPQSEDIRLILKIVSPPAGLEEEGHLRKLLSYEVEQFFYDRIAPTLGDLPLAKCLASTSNMLDKAAEAGLNGIRATLLTDLRLRYPVVGGRRGFLNSHQVRSAFRWLAAFHRSYWMGPQLRHSSLILPPLAEAEWRRSRENEERAGIWLNGGYTYLATRQNEYESLTKDPSSEWSALLCQPVPHFPTTVAEAAARFLAPRGRSIETYLHGDVKSENMYSTSSGDEVVFFDFQYVGLGLGVCDLAKFFTCSVPLEMLVDSRQIPSHLAMSEREKALLSSYREHLLRDTEGGSAPTYEWEDFRRHWETALVDWCRFQASWGFWGNTEWLQARVRCILQDTQWQAWLARES</sequence>
<evidence type="ECO:0008006" key="3">
    <source>
        <dbReference type="Google" id="ProtNLM"/>
    </source>
</evidence>
<keyword evidence="2" id="KW-1185">Reference proteome</keyword>
<dbReference type="PANTHER" id="PTHR11012">
    <property type="entry name" value="PROTEIN KINASE-LIKE DOMAIN-CONTAINING"/>
    <property type="match status" value="1"/>
</dbReference>
<dbReference type="Proteomes" id="UP000811619">
    <property type="component" value="Unassembled WGS sequence"/>
</dbReference>
<reference evidence="1" key="1">
    <citation type="journal article" date="2020" name="bioRxiv">
        <title>Whole genome comparisons of ergot fungi reveals the divergence and evolution of species within the genus Claviceps are the result of varying mechanisms driving genome evolution and host range expansion.</title>
        <authorList>
            <person name="Wyka S.A."/>
            <person name="Mondo S.J."/>
            <person name="Liu M."/>
            <person name="Dettman J."/>
            <person name="Nalam V."/>
            <person name="Broders K.D."/>
        </authorList>
    </citation>
    <scope>NUCLEOTIDE SEQUENCE</scope>
    <source>
        <strain evidence="1">CCC 489</strain>
    </source>
</reference>
<dbReference type="EMBL" id="SRPY01000016">
    <property type="protein sequence ID" value="KAG5930344.1"/>
    <property type="molecule type" value="Genomic_DNA"/>
</dbReference>
<comment type="caution">
    <text evidence="1">The sequence shown here is derived from an EMBL/GenBank/DDBJ whole genome shotgun (WGS) entry which is preliminary data.</text>
</comment>
<dbReference type="InterPro" id="IPR011009">
    <property type="entry name" value="Kinase-like_dom_sf"/>
</dbReference>
<dbReference type="OrthoDB" id="411145at2759"/>
<dbReference type="AlphaFoldDB" id="A0A8K0NL44"/>
<dbReference type="InterPro" id="IPR004119">
    <property type="entry name" value="EcKL"/>
</dbReference>
<proteinExistence type="predicted"/>
<dbReference type="Gene3D" id="3.90.1200.10">
    <property type="match status" value="1"/>
</dbReference>
<accession>A0A8K0NL44</accession>
<evidence type="ECO:0000313" key="2">
    <source>
        <dbReference type="Proteomes" id="UP000811619"/>
    </source>
</evidence>